<comment type="caution">
    <text evidence="3">The sequence shown here is derived from an EMBL/GenBank/DDBJ whole genome shotgun (WGS) entry which is preliminary data.</text>
</comment>
<evidence type="ECO:0000259" key="2">
    <source>
        <dbReference type="Pfam" id="PF02120"/>
    </source>
</evidence>
<dbReference type="AlphaFoldDB" id="A0A8J7W9X1"/>
<dbReference type="InterPro" id="IPR021136">
    <property type="entry name" value="Flagellar_hook_control-like_C"/>
</dbReference>
<dbReference type="CDD" id="cd17470">
    <property type="entry name" value="T3SS_Flik_C"/>
    <property type="match status" value="1"/>
</dbReference>
<feature type="region of interest" description="Disordered" evidence="1">
    <location>
        <begin position="129"/>
        <end position="178"/>
    </location>
</feature>
<dbReference type="Pfam" id="PF02120">
    <property type="entry name" value="Flg_hook"/>
    <property type="match status" value="1"/>
</dbReference>
<organism evidence="3 4">
    <name type="scientific">Thetidibacter halocola</name>
    <dbReference type="NCBI Taxonomy" id="2827239"/>
    <lineage>
        <taxon>Bacteria</taxon>
        <taxon>Pseudomonadati</taxon>
        <taxon>Pseudomonadota</taxon>
        <taxon>Alphaproteobacteria</taxon>
        <taxon>Rhodobacterales</taxon>
        <taxon>Roseobacteraceae</taxon>
        <taxon>Thetidibacter</taxon>
    </lineage>
</organism>
<accession>A0A8J7W9X1</accession>
<keyword evidence="3" id="KW-0966">Cell projection</keyword>
<name>A0A8J7W9X1_9RHOB</name>
<dbReference type="Proteomes" id="UP000681356">
    <property type="component" value="Unassembled WGS sequence"/>
</dbReference>
<evidence type="ECO:0000313" key="4">
    <source>
        <dbReference type="Proteomes" id="UP000681356"/>
    </source>
</evidence>
<dbReference type="Gene3D" id="3.30.750.140">
    <property type="match status" value="1"/>
</dbReference>
<proteinExistence type="predicted"/>
<sequence length="178" mass="18740">MTTIPTRVIDPFIADPEGEDADFGLTASGDARLVPGMATVPTQPATPMRADPQAILRQVAEALPGLSEFGIEIRLSPEELGPVRMHLMQTDGGMMVHVQADRPETLDLLRRHIDQLARNLAEAGHDASGFTFSDGKGGQQRGSSGIGLTPSAGTGPEQAVTQGRPAPDQPTDGIDILL</sequence>
<keyword evidence="3" id="KW-0282">Flagellum</keyword>
<keyword evidence="3" id="KW-0969">Cilium</keyword>
<reference evidence="3" key="1">
    <citation type="submission" date="2021-04" db="EMBL/GenBank/DDBJ databases">
        <authorList>
            <person name="Yoon J."/>
        </authorList>
    </citation>
    <scope>NUCLEOTIDE SEQUENCE</scope>
    <source>
        <strain evidence="3">KMU-90</strain>
    </source>
</reference>
<protein>
    <submittedName>
        <fullName evidence="3">Flagellar hook-length control protein FliK</fullName>
    </submittedName>
</protein>
<evidence type="ECO:0000313" key="3">
    <source>
        <dbReference type="EMBL" id="MBS0123670.1"/>
    </source>
</evidence>
<feature type="domain" description="Flagellar hook-length control protein-like C-terminal" evidence="2">
    <location>
        <begin position="70"/>
        <end position="140"/>
    </location>
</feature>
<gene>
    <name evidence="3" type="ORF">KB874_05935</name>
</gene>
<dbReference type="InterPro" id="IPR038610">
    <property type="entry name" value="FliK-like_C_sf"/>
</dbReference>
<evidence type="ECO:0000256" key="1">
    <source>
        <dbReference type="SAM" id="MobiDB-lite"/>
    </source>
</evidence>
<dbReference type="EMBL" id="JAGTUU010000002">
    <property type="protein sequence ID" value="MBS0123670.1"/>
    <property type="molecule type" value="Genomic_DNA"/>
</dbReference>
<keyword evidence="4" id="KW-1185">Reference proteome</keyword>